<evidence type="ECO:0000313" key="4">
    <source>
        <dbReference type="Proteomes" id="UP001430356"/>
    </source>
</evidence>
<evidence type="ECO:0000256" key="2">
    <source>
        <dbReference type="SAM" id="SignalP"/>
    </source>
</evidence>
<feature type="compositionally biased region" description="Basic and acidic residues" evidence="1">
    <location>
        <begin position="176"/>
        <end position="197"/>
    </location>
</feature>
<feature type="compositionally biased region" description="Pro residues" evidence="1">
    <location>
        <begin position="285"/>
        <end position="294"/>
    </location>
</feature>
<evidence type="ECO:0000313" key="3">
    <source>
        <dbReference type="EMBL" id="KAK7202140.1"/>
    </source>
</evidence>
<feature type="signal peptide" evidence="2">
    <location>
        <begin position="1"/>
        <end position="20"/>
    </location>
</feature>
<reference evidence="3 4" key="1">
    <citation type="journal article" date="2021" name="MBio">
        <title>A New Model Trypanosomatid, Novymonas esmeraldas: Genomic Perception of Its 'Candidatus Pandoraea novymonadis' Endosymbiont.</title>
        <authorList>
            <person name="Zakharova A."/>
            <person name="Saura A."/>
            <person name="Butenko A."/>
            <person name="Podesvova L."/>
            <person name="Warmusova S."/>
            <person name="Kostygov A.Y."/>
            <person name="Nenarokova A."/>
            <person name="Lukes J."/>
            <person name="Opperdoes F.R."/>
            <person name="Yurchenko V."/>
        </authorList>
    </citation>
    <scope>NUCLEOTIDE SEQUENCE [LARGE SCALE GENOMIC DNA]</scope>
    <source>
        <strain evidence="3 4">E262AT.01</strain>
    </source>
</reference>
<feature type="region of interest" description="Disordered" evidence="1">
    <location>
        <begin position="60"/>
        <end position="106"/>
    </location>
</feature>
<name>A0AAW0F7E2_9TRYP</name>
<dbReference type="Proteomes" id="UP001430356">
    <property type="component" value="Unassembled WGS sequence"/>
</dbReference>
<feature type="chain" id="PRO_5043642734" evidence="2">
    <location>
        <begin position="21"/>
        <end position="304"/>
    </location>
</feature>
<gene>
    <name evidence="3" type="ORF">NESM_000283200</name>
</gene>
<proteinExistence type="predicted"/>
<feature type="region of interest" description="Disordered" evidence="1">
    <location>
        <begin position="218"/>
        <end position="241"/>
    </location>
</feature>
<accession>A0AAW0F7E2</accession>
<keyword evidence="2" id="KW-0732">Signal</keyword>
<feature type="region of interest" description="Disordered" evidence="1">
    <location>
        <begin position="165"/>
        <end position="198"/>
    </location>
</feature>
<feature type="region of interest" description="Disordered" evidence="1">
    <location>
        <begin position="283"/>
        <end position="304"/>
    </location>
</feature>
<organism evidence="3 4">
    <name type="scientific">Novymonas esmeraldas</name>
    <dbReference type="NCBI Taxonomy" id="1808958"/>
    <lineage>
        <taxon>Eukaryota</taxon>
        <taxon>Discoba</taxon>
        <taxon>Euglenozoa</taxon>
        <taxon>Kinetoplastea</taxon>
        <taxon>Metakinetoplastina</taxon>
        <taxon>Trypanosomatida</taxon>
        <taxon>Trypanosomatidae</taxon>
        <taxon>Novymonas</taxon>
    </lineage>
</organism>
<dbReference type="EMBL" id="JAECZO010000025">
    <property type="protein sequence ID" value="KAK7202140.1"/>
    <property type="molecule type" value="Genomic_DNA"/>
</dbReference>
<dbReference type="AlphaFoldDB" id="A0AAW0F7E2"/>
<sequence>MVEFLLPVLVLCCVAFVALSTSVACFLHHRSRAQPVRGIVLREGGDGAVAVPGQLLPEEPAAQASTASATPPAVGHHTGRLPTQGSATDATPPRSPSVFDNADGPPVEEREVYNLSVAERRRRERHNRRLATEDARAAYRMRSSGADHALDGTPLARLVAMMRNAAQPRAAESSADSDHENATGDRTRQAPAAREEGGTAIDTYGQYLVAVDIALHEPSGGDRRQPAETAGTSSVDPFGGRTQRDWEALHCTTGIDFARNACAPYLAPDDAFPGQNRFLAETPTPFYPLRPPPVVLKAEEEPPS</sequence>
<evidence type="ECO:0000256" key="1">
    <source>
        <dbReference type="SAM" id="MobiDB-lite"/>
    </source>
</evidence>
<protein>
    <submittedName>
        <fullName evidence="3">Uncharacterized protein</fullName>
    </submittedName>
</protein>
<keyword evidence="4" id="KW-1185">Reference proteome</keyword>
<feature type="compositionally biased region" description="Low complexity" evidence="1">
    <location>
        <begin position="60"/>
        <end position="73"/>
    </location>
</feature>
<comment type="caution">
    <text evidence="3">The sequence shown here is derived from an EMBL/GenBank/DDBJ whole genome shotgun (WGS) entry which is preliminary data.</text>
</comment>